<dbReference type="PANTHER" id="PTHR46825:SF8">
    <property type="entry name" value="BETA-LACTAMASE-RELATED"/>
    <property type="match status" value="1"/>
</dbReference>
<dbReference type="NCBIfam" id="NF033085">
    <property type="entry name" value="bla_class_C"/>
    <property type="match status" value="1"/>
</dbReference>
<dbReference type="InterPro" id="IPR058136">
    <property type="entry name" value="AmpC"/>
</dbReference>
<dbReference type="GO" id="GO:0008800">
    <property type="term" value="F:beta-lactamase activity"/>
    <property type="evidence" value="ECO:0007669"/>
    <property type="project" value="UniProtKB-UniRule"/>
</dbReference>
<dbReference type="InterPro" id="IPR012338">
    <property type="entry name" value="Beta-lactam/transpept-like"/>
</dbReference>
<dbReference type="EC" id="3.5.2.6" evidence="3 7"/>
<evidence type="ECO:0000256" key="8">
    <source>
        <dbReference type="SAM" id="SignalP"/>
    </source>
</evidence>
<dbReference type="GO" id="GO:0030288">
    <property type="term" value="C:outer membrane-bounded periplasmic space"/>
    <property type="evidence" value="ECO:0007669"/>
    <property type="project" value="InterPro"/>
</dbReference>
<evidence type="ECO:0000256" key="7">
    <source>
        <dbReference type="RuleBase" id="RU361140"/>
    </source>
</evidence>
<evidence type="ECO:0000256" key="2">
    <source>
        <dbReference type="ARBA" id="ARBA00007840"/>
    </source>
</evidence>
<evidence type="ECO:0000259" key="9">
    <source>
        <dbReference type="Pfam" id="PF00144"/>
    </source>
</evidence>
<reference evidence="10 11" key="1">
    <citation type="submission" date="2015-03" db="EMBL/GenBank/DDBJ databases">
        <authorList>
            <consortium name="Pathogen Informatics"/>
            <person name="Murphy D."/>
        </authorList>
    </citation>
    <scope>NUCLEOTIDE SEQUENCE [LARGE SCALE GENOMIC DNA]</scope>
    <source>
        <strain evidence="10 11">FE82747</strain>
    </source>
</reference>
<organism evidence="10 11">
    <name type="scientific">Yersinia mollaretii</name>
    <dbReference type="NCBI Taxonomy" id="33060"/>
    <lineage>
        <taxon>Bacteria</taxon>
        <taxon>Pseudomonadati</taxon>
        <taxon>Pseudomonadota</taxon>
        <taxon>Gammaproteobacteria</taxon>
        <taxon>Enterobacterales</taxon>
        <taxon>Yersiniaceae</taxon>
        <taxon>Yersinia</taxon>
    </lineage>
</organism>
<dbReference type="SUPFAM" id="SSF56601">
    <property type="entry name" value="beta-lactamase/transpeptidase-like"/>
    <property type="match status" value="1"/>
</dbReference>
<evidence type="ECO:0000256" key="4">
    <source>
        <dbReference type="ARBA" id="ARBA00022729"/>
    </source>
</evidence>
<dbReference type="PROSITE" id="PS00336">
    <property type="entry name" value="BETA_LACTAMASE_C"/>
    <property type="match status" value="1"/>
</dbReference>
<dbReference type="InterPro" id="IPR001586">
    <property type="entry name" value="Beta-lactam_class-C_AS"/>
</dbReference>
<dbReference type="GO" id="GO:0017001">
    <property type="term" value="P:antibiotic catabolic process"/>
    <property type="evidence" value="ECO:0007669"/>
    <property type="project" value="InterPro"/>
</dbReference>
<feature type="domain" description="Beta-lactamase-related" evidence="9">
    <location>
        <begin position="38"/>
        <end position="387"/>
    </location>
</feature>
<evidence type="ECO:0000256" key="5">
    <source>
        <dbReference type="ARBA" id="ARBA00022801"/>
    </source>
</evidence>
<comment type="catalytic activity">
    <reaction evidence="1 7">
        <text>a beta-lactam + H2O = a substituted beta-amino acid</text>
        <dbReference type="Rhea" id="RHEA:20401"/>
        <dbReference type="ChEBI" id="CHEBI:15377"/>
        <dbReference type="ChEBI" id="CHEBI:35627"/>
        <dbReference type="ChEBI" id="CHEBI:140347"/>
        <dbReference type="EC" id="3.5.2.6"/>
    </reaction>
</comment>
<dbReference type="RefSeq" id="WP_049646598.1">
    <property type="nucleotide sequence ID" value="NZ_CABHYS010000028.1"/>
</dbReference>
<proteinExistence type="inferred from homology"/>
<keyword evidence="6 7" id="KW-0046">Antibiotic resistance</keyword>
<keyword evidence="5 7" id="KW-0378">Hydrolase</keyword>
<evidence type="ECO:0000313" key="10">
    <source>
        <dbReference type="EMBL" id="CNH73582.1"/>
    </source>
</evidence>
<dbReference type="GO" id="GO:0046677">
    <property type="term" value="P:response to antibiotic"/>
    <property type="evidence" value="ECO:0007669"/>
    <property type="project" value="UniProtKB-UniRule"/>
</dbReference>
<dbReference type="InterPro" id="IPR001466">
    <property type="entry name" value="Beta-lactam-related"/>
</dbReference>
<comment type="similarity">
    <text evidence="2 7">Belongs to the class-C beta-lactamase family.</text>
</comment>
<dbReference type="InterPro" id="IPR050491">
    <property type="entry name" value="AmpC-like"/>
</dbReference>
<feature type="signal peptide" evidence="8">
    <location>
        <begin position="1"/>
        <end position="24"/>
    </location>
</feature>
<evidence type="ECO:0000256" key="1">
    <source>
        <dbReference type="ARBA" id="ARBA00001526"/>
    </source>
</evidence>
<accession>A0AA36PIK5</accession>
<dbReference type="EMBL" id="CQBM01000002">
    <property type="protein sequence ID" value="CNH73582.1"/>
    <property type="molecule type" value="Genomic_DNA"/>
</dbReference>
<keyword evidence="4 8" id="KW-0732">Signal</keyword>
<sequence length="388" mass="43016">MMKKSIITTLVLTAIAAAPLSTSAQTKLTEQQVAAIVNDTLKPLIEKQDIPGMAVAIFYDGKPQFFNYGVADIKAGTPVTENTLFELGSVSKTFTGVAGEYAMQTGIMNLNDPVTDYAPELTGSQWKAVKMLHLATYTAGGLPLQLPDSVTDQKSLWQYYQQWQPEWAPGEMRNYSNASIGLFGALAVKRSQLTFEEYMTKNVFQPLKLNHTFITVPESMLPNYAWGYKEGQPMRVTLGMLGEEAYGVKSTTKDMVRFMQANMNPESLPVENDKLKQALIAAQSRYFQAGEIFQGLGWEMYNWPIDPQRVIADSGNDIALKPRKAKELLPPPPAVRASWVHKTGATNGFGAYIVFIPEQNIGIVMLANKNYPNPVRVQAAYNILQALR</sequence>
<gene>
    <name evidence="10" type="primary">ampC_2</name>
    <name evidence="10" type="ORF">ERS008502_01195</name>
</gene>
<evidence type="ECO:0000313" key="11">
    <source>
        <dbReference type="Proteomes" id="UP000040841"/>
    </source>
</evidence>
<dbReference type="Pfam" id="PF00144">
    <property type="entry name" value="Beta-lactamase"/>
    <property type="match status" value="1"/>
</dbReference>
<dbReference type="Proteomes" id="UP000040841">
    <property type="component" value="Unassembled WGS sequence"/>
</dbReference>
<protein>
    <recommendedName>
        <fullName evidence="3 7">Beta-lactamase</fullName>
        <ecNumber evidence="3 7">3.5.2.6</ecNumber>
    </recommendedName>
</protein>
<dbReference type="AlphaFoldDB" id="A0AA36PIK5"/>
<comment type="caution">
    <text evidence="10">The sequence shown here is derived from an EMBL/GenBank/DDBJ whole genome shotgun (WGS) entry which is preliminary data.</text>
</comment>
<evidence type="ECO:0000256" key="6">
    <source>
        <dbReference type="ARBA" id="ARBA00023251"/>
    </source>
</evidence>
<evidence type="ECO:0000256" key="3">
    <source>
        <dbReference type="ARBA" id="ARBA00012865"/>
    </source>
</evidence>
<dbReference type="FunFam" id="3.40.710.10:FF:000012">
    <property type="entry name" value="Beta-lactamase"/>
    <property type="match status" value="1"/>
</dbReference>
<dbReference type="Gene3D" id="3.40.710.10">
    <property type="entry name" value="DD-peptidase/beta-lactamase superfamily"/>
    <property type="match status" value="1"/>
</dbReference>
<dbReference type="PANTHER" id="PTHR46825">
    <property type="entry name" value="D-ALANYL-D-ALANINE-CARBOXYPEPTIDASE/ENDOPEPTIDASE AMPH"/>
    <property type="match status" value="1"/>
</dbReference>
<name>A0AA36PIK5_YERMO</name>
<feature type="chain" id="PRO_5041213056" description="Beta-lactamase" evidence="8">
    <location>
        <begin position="25"/>
        <end position="388"/>
    </location>
</feature>